<dbReference type="PANTHER" id="PTHR21472:SF30">
    <property type="entry name" value="ENDONUCLEASE DOMAIN-CONTAINING 1 PROTEIN-RELATED"/>
    <property type="match status" value="1"/>
</dbReference>
<keyword evidence="10" id="KW-1185">Reference proteome</keyword>
<dbReference type="PROSITE" id="PS01070">
    <property type="entry name" value="NUCLEASE_NON_SPEC"/>
    <property type="match status" value="1"/>
</dbReference>
<dbReference type="InterPro" id="IPR020821">
    <property type="entry name" value="ENPP1-3/EXOG-like_nuc-like"/>
</dbReference>
<keyword evidence="5" id="KW-0378">Hydrolase</keyword>
<evidence type="ECO:0000256" key="2">
    <source>
        <dbReference type="ARBA" id="ARBA00010052"/>
    </source>
</evidence>
<gene>
    <name evidence="9" type="primary">LOC101932331</name>
</gene>
<reference evidence="9" key="2">
    <citation type="submission" date="2025-09" db="UniProtKB">
        <authorList>
            <consortium name="Ensembl"/>
        </authorList>
    </citation>
    <scope>IDENTIFICATION</scope>
</reference>
<keyword evidence="3" id="KW-0540">Nuclease</keyword>
<keyword evidence="4" id="KW-0479">Metal-binding</keyword>
<evidence type="ECO:0000259" key="7">
    <source>
        <dbReference type="SMART" id="SM00477"/>
    </source>
</evidence>
<dbReference type="GO" id="GO:0004519">
    <property type="term" value="F:endonuclease activity"/>
    <property type="evidence" value="ECO:0007669"/>
    <property type="project" value="UniProtKB-KW"/>
</dbReference>
<dbReference type="GO" id="GO:0003676">
    <property type="term" value="F:nucleic acid binding"/>
    <property type="evidence" value="ECO:0007669"/>
    <property type="project" value="InterPro"/>
</dbReference>
<dbReference type="GO" id="GO:0046872">
    <property type="term" value="F:metal ion binding"/>
    <property type="evidence" value="ECO:0007669"/>
    <property type="project" value="UniProtKB-KW"/>
</dbReference>
<protein>
    <submittedName>
        <fullName evidence="9">Uncharacterized protein</fullName>
    </submittedName>
</protein>
<dbReference type="Pfam" id="PF01223">
    <property type="entry name" value="Endonuclease_NS"/>
    <property type="match status" value="1"/>
</dbReference>
<feature type="domain" description="ENPP1-3/EXOG-like endonuclease/phosphodiesterase" evidence="7">
    <location>
        <begin position="60"/>
        <end position="288"/>
    </location>
</feature>
<dbReference type="InterPro" id="IPR039015">
    <property type="entry name" value="ENDOD1"/>
</dbReference>
<dbReference type="AlphaFoldDB" id="A0A8C3FER6"/>
<accession>A0A8C3FER6</accession>
<evidence type="ECO:0000256" key="6">
    <source>
        <dbReference type="ARBA" id="ARBA00022842"/>
    </source>
</evidence>
<dbReference type="GO" id="GO:0016787">
    <property type="term" value="F:hydrolase activity"/>
    <property type="evidence" value="ECO:0007669"/>
    <property type="project" value="InterPro"/>
</dbReference>
<dbReference type="SUPFAM" id="SSF54060">
    <property type="entry name" value="His-Me finger endonucleases"/>
    <property type="match status" value="1"/>
</dbReference>
<evidence type="ECO:0000259" key="8">
    <source>
        <dbReference type="SMART" id="SM00892"/>
    </source>
</evidence>
<dbReference type="OMA" id="INDKSWE"/>
<dbReference type="PANTHER" id="PTHR21472">
    <property type="entry name" value="ENDONUCLEASE DOMAIN-CONTAINING 1 PROTEIN ENDOD1"/>
    <property type="match status" value="1"/>
</dbReference>
<proteinExistence type="inferred from homology"/>
<dbReference type="InterPro" id="IPR018524">
    <property type="entry name" value="DNA/RNA_endonuclease_AS"/>
</dbReference>
<reference evidence="9" key="1">
    <citation type="submission" date="2025-08" db="UniProtKB">
        <authorList>
            <consortium name="Ensembl"/>
        </authorList>
    </citation>
    <scope>IDENTIFICATION</scope>
</reference>
<sequence>MSHRTMDWLMLLGCVSLWAGLTLAEVGSFSGCTEYFYQEAEPRGFATNDTAEICQRYKNRYHFATLYDRPNRIPRWSAYTLDDAACSGQAKRMSQWFVEPQLAHPYESPEMATEAHSTLTVDELRSSQAINEDYGDTSYDRGHLNPNAFQCNAGRNATFTLTNAAPMDPCFNRIHWYKLEKTLKTQLNVSCRSVGGTPYLVTGAVPSDRKKIPIEGEDKEGDRNRPYNRVSVPSHIWTAVCCNNSDSLKFSFAFLAENQEASSLQIIPVEQLNAELSGLYRISETVNVFADDCGSRSQKGQEVLLAIKKALYSSFQNLLIDSYPQLVPPAKRSKLDSETSQVMKSTNLDQNKVQLTGIRFLVGISSLADWHRQFEKMYEQDDLACVLAPAGVAVAKASGISDKVCTLQEQKHLPNSGVTAKGWSCVGQACGYHETNYSWCYTSDENDWDYCCTEECTVNPESKQYECPRGDGSTTQCSPQYSTVTVSGRACRADHPCGLYEKSYFWCYTDYRGNWKYCCSPQHYCGSHDYDYQWCYTQDPEAAWQHCTP</sequence>
<keyword evidence="6" id="KW-0460">Magnesium</keyword>
<feature type="domain" description="DNA/RNA non-specific endonuclease/pyrophosphatase/phosphodiesterase" evidence="8">
    <location>
        <begin position="59"/>
        <end position="289"/>
    </location>
</feature>
<dbReference type="GeneTree" id="ENSGT01030000234592"/>
<dbReference type="SMART" id="SM00892">
    <property type="entry name" value="Endonuclease_NS"/>
    <property type="match status" value="1"/>
</dbReference>
<dbReference type="OrthoDB" id="6085830at2759"/>
<dbReference type="InterPro" id="IPR044929">
    <property type="entry name" value="DNA/RNA_non-sp_Endonuclease_sf"/>
</dbReference>
<dbReference type="RefSeq" id="XP_005314995.1">
    <property type="nucleotide sequence ID" value="XM_005314938.5"/>
</dbReference>
<name>A0A8C3FER6_CHRPI</name>
<evidence type="ECO:0000256" key="3">
    <source>
        <dbReference type="ARBA" id="ARBA00022722"/>
    </source>
</evidence>
<comment type="similarity">
    <text evidence="2">Belongs to the DNA/RNA non-specific endonuclease family.</text>
</comment>
<evidence type="ECO:0000256" key="1">
    <source>
        <dbReference type="ARBA" id="ARBA00001946"/>
    </source>
</evidence>
<dbReference type="Gene3D" id="3.40.570.10">
    <property type="entry name" value="Extracellular Endonuclease, subunit A"/>
    <property type="match status" value="1"/>
</dbReference>
<dbReference type="InterPro" id="IPR001604">
    <property type="entry name" value="Endo_G_ENPP1-like_dom"/>
</dbReference>
<organism evidence="9 10">
    <name type="scientific">Chrysemys picta bellii</name>
    <name type="common">Western painted turtle</name>
    <name type="synonym">Emys bellii</name>
    <dbReference type="NCBI Taxonomy" id="8478"/>
    <lineage>
        <taxon>Eukaryota</taxon>
        <taxon>Metazoa</taxon>
        <taxon>Chordata</taxon>
        <taxon>Craniata</taxon>
        <taxon>Vertebrata</taxon>
        <taxon>Euteleostomi</taxon>
        <taxon>Archelosauria</taxon>
        <taxon>Testudinata</taxon>
        <taxon>Testudines</taxon>
        <taxon>Cryptodira</taxon>
        <taxon>Durocryptodira</taxon>
        <taxon>Testudinoidea</taxon>
        <taxon>Emydidae</taxon>
        <taxon>Chrysemys</taxon>
    </lineage>
</organism>
<dbReference type="InterPro" id="IPR044925">
    <property type="entry name" value="His-Me_finger_sf"/>
</dbReference>
<comment type="cofactor">
    <cofactor evidence="1">
        <name>Mg(2+)</name>
        <dbReference type="ChEBI" id="CHEBI:18420"/>
    </cofactor>
</comment>
<evidence type="ECO:0000256" key="4">
    <source>
        <dbReference type="ARBA" id="ARBA00022723"/>
    </source>
</evidence>
<evidence type="ECO:0000313" key="10">
    <source>
        <dbReference type="Proteomes" id="UP000694380"/>
    </source>
</evidence>
<dbReference type="Proteomes" id="UP000694380">
    <property type="component" value="Unplaced"/>
</dbReference>
<evidence type="ECO:0000313" key="9">
    <source>
        <dbReference type="Ensembl" id="ENSCPBP00000007154.1"/>
    </source>
</evidence>
<dbReference type="KEGG" id="cpic:101932331"/>
<dbReference type="GeneID" id="101932331"/>
<evidence type="ECO:0000256" key="5">
    <source>
        <dbReference type="ARBA" id="ARBA00022759"/>
    </source>
</evidence>
<dbReference type="SMART" id="SM00477">
    <property type="entry name" value="NUC"/>
    <property type="match status" value="1"/>
</dbReference>
<dbReference type="Ensembl" id="ENSCPBT00000008627.1">
    <property type="protein sequence ID" value="ENSCPBP00000007154.1"/>
    <property type="gene ID" value="ENSCPBG00000005639.1"/>
</dbReference>
<keyword evidence="5" id="KW-0255">Endonuclease</keyword>